<dbReference type="HOGENOM" id="CLU_074897_1_0_1"/>
<reference evidence="2 3" key="1">
    <citation type="journal article" date="2015" name="Genome Announc.">
        <title>Draft Genome Sequence and Gene Annotation of the Entomopathogenic Fungus Verticillium hemipterigenum.</title>
        <authorList>
            <person name="Horn F."/>
            <person name="Habel A."/>
            <person name="Scharf D.H."/>
            <person name="Dworschak J."/>
            <person name="Brakhage A.A."/>
            <person name="Guthke R."/>
            <person name="Hertweck C."/>
            <person name="Linde J."/>
        </authorList>
    </citation>
    <scope>NUCLEOTIDE SEQUENCE [LARGE SCALE GENOMIC DNA]</scope>
</reference>
<dbReference type="EMBL" id="CDHN01000001">
    <property type="protein sequence ID" value="CEJ80543.1"/>
    <property type="molecule type" value="Genomic_DNA"/>
</dbReference>
<dbReference type="Pfam" id="PF11326">
    <property type="entry name" value="PANTS-like"/>
    <property type="match status" value="1"/>
</dbReference>
<proteinExistence type="predicted"/>
<name>A0A0A1SJZ5_9HYPO</name>
<evidence type="ECO:0000313" key="2">
    <source>
        <dbReference type="EMBL" id="CEJ80543.1"/>
    </source>
</evidence>
<evidence type="ECO:0000313" key="3">
    <source>
        <dbReference type="Proteomes" id="UP000039046"/>
    </source>
</evidence>
<dbReference type="AlphaFoldDB" id="A0A0A1SJZ5"/>
<keyword evidence="3" id="KW-1185">Reference proteome</keyword>
<feature type="compositionally biased region" description="Basic and acidic residues" evidence="1">
    <location>
        <begin position="36"/>
        <end position="54"/>
    </location>
</feature>
<dbReference type="OrthoDB" id="2017405at2759"/>
<organism evidence="2 3">
    <name type="scientific">[Torrubiella] hemipterigena</name>
    <dbReference type="NCBI Taxonomy" id="1531966"/>
    <lineage>
        <taxon>Eukaryota</taxon>
        <taxon>Fungi</taxon>
        <taxon>Dikarya</taxon>
        <taxon>Ascomycota</taxon>
        <taxon>Pezizomycotina</taxon>
        <taxon>Sordariomycetes</taxon>
        <taxon>Hypocreomycetidae</taxon>
        <taxon>Hypocreales</taxon>
        <taxon>Clavicipitaceae</taxon>
        <taxon>Clavicipitaceae incertae sedis</taxon>
        <taxon>'Torrubiella' clade</taxon>
    </lineage>
</organism>
<feature type="compositionally biased region" description="Low complexity" evidence="1">
    <location>
        <begin position="1"/>
        <end position="34"/>
    </location>
</feature>
<feature type="compositionally biased region" description="Polar residues" evidence="1">
    <location>
        <begin position="57"/>
        <end position="72"/>
    </location>
</feature>
<evidence type="ECO:0000256" key="1">
    <source>
        <dbReference type="SAM" id="MobiDB-lite"/>
    </source>
</evidence>
<evidence type="ECO:0008006" key="4">
    <source>
        <dbReference type="Google" id="ProtNLM"/>
    </source>
</evidence>
<dbReference type="PANTHER" id="PTHR28052:SF1">
    <property type="entry name" value="UPF0545 PROTEIN C22ORF39"/>
    <property type="match status" value="1"/>
</dbReference>
<dbReference type="STRING" id="1531966.A0A0A1SJZ5"/>
<dbReference type="PANTHER" id="PTHR28052">
    <property type="entry name" value="UPF0545 PROTEIN C22ORF39"/>
    <property type="match status" value="1"/>
</dbReference>
<protein>
    <recommendedName>
        <fullName evidence="4">Early meiotic induction protein 1</fullName>
    </recommendedName>
</protein>
<gene>
    <name evidence="2" type="ORF">VHEMI00720</name>
</gene>
<feature type="region of interest" description="Disordered" evidence="1">
    <location>
        <begin position="1"/>
        <end position="92"/>
    </location>
</feature>
<dbReference type="InterPro" id="IPR021475">
    <property type="entry name" value="Pants/Emi1-like"/>
</dbReference>
<accession>A0A0A1SJZ5</accession>
<sequence>MGWLWSSSQSKTDSPSPSQDQPAAATPAPAPAQSRNESEDPEIQKFLELLKTDETSQDAVRNSSQTSQTPSWLSRLASRADPNAPESQPAPVRDALSESLLPTEMSCRQAFDLAWGCNSVGGQWNGVYREGGMRSCSDQWNDFWFCMRTKSQTGPVKDQLVRAHYRDKDFAKYYAPGKRSSEDVWEARTTRVQPGTAFSQSMDLPSVDDEEWRKMENERRNKIRGELGFDNKS</sequence>
<dbReference type="Proteomes" id="UP000039046">
    <property type="component" value="Unassembled WGS sequence"/>
</dbReference>